<organism evidence="5 6">
    <name type="scientific">Cloacibacterium rupense</name>
    <dbReference type="NCBI Taxonomy" id="517423"/>
    <lineage>
        <taxon>Bacteria</taxon>
        <taxon>Pseudomonadati</taxon>
        <taxon>Bacteroidota</taxon>
        <taxon>Flavobacteriia</taxon>
        <taxon>Flavobacteriales</taxon>
        <taxon>Weeksellaceae</taxon>
    </lineage>
</organism>
<dbReference type="InterPro" id="IPR019734">
    <property type="entry name" value="TPR_rpt"/>
</dbReference>
<feature type="signal peptide" evidence="4">
    <location>
        <begin position="1"/>
        <end position="26"/>
    </location>
</feature>
<dbReference type="Gene3D" id="1.25.40.10">
    <property type="entry name" value="Tetratricopeptide repeat domain"/>
    <property type="match status" value="4"/>
</dbReference>
<accession>A0ABQ2NIA9</accession>
<dbReference type="Proteomes" id="UP000620064">
    <property type="component" value="Unassembled WGS sequence"/>
</dbReference>
<gene>
    <name evidence="5" type="ORF">GCM10010992_08220</name>
</gene>
<evidence type="ECO:0000256" key="3">
    <source>
        <dbReference type="PROSITE-ProRule" id="PRU00339"/>
    </source>
</evidence>
<keyword evidence="2 3" id="KW-0802">TPR repeat</keyword>
<dbReference type="PANTHER" id="PTHR44858">
    <property type="entry name" value="TETRATRICOPEPTIDE REPEAT PROTEIN 6"/>
    <property type="match status" value="1"/>
</dbReference>
<dbReference type="EMBL" id="BMLV01000002">
    <property type="protein sequence ID" value="GGP02714.1"/>
    <property type="molecule type" value="Genomic_DNA"/>
</dbReference>
<evidence type="ECO:0000313" key="6">
    <source>
        <dbReference type="Proteomes" id="UP000620064"/>
    </source>
</evidence>
<feature type="repeat" description="TPR" evidence="3">
    <location>
        <begin position="204"/>
        <end position="237"/>
    </location>
</feature>
<dbReference type="PANTHER" id="PTHR44858:SF1">
    <property type="entry name" value="UDP-N-ACETYLGLUCOSAMINE--PEPTIDE N-ACETYLGLUCOSAMINYLTRANSFERASE SPINDLY-RELATED"/>
    <property type="match status" value="1"/>
</dbReference>
<proteinExistence type="predicted"/>
<dbReference type="SUPFAM" id="SSF81901">
    <property type="entry name" value="HCP-like"/>
    <property type="match status" value="1"/>
</dbReference>
<dbReference type="PROSITE" id="PS50005">
    <property type="entry name" value="TPR"/>
    <property type="match status" value="1"/>
</dbReference>
<reference evidence="6" key="1">
    <citation type="journal article" date="2019" name="Int. J. Syst. Evol. Microbiol.">
        <title>The Global Catalogue of Microorganisms (GCM) 10K type strain sequencing project: providing services to taxonomists for standard genome sequencing and annotation.</title>
        <authorList>
            <consortium name="The Broad Institute Genomics Platform"/>
            <consortium name="The Broad Institute Genome Sequencing Center for Infectious Disease"/>
            <person name="Wu L."/>
            <person name="Ma J."/>
        </authorList>
    </citation>
    <scope>NUCLEOTIDE SEQUENCE [LARGE SCALE GENOMIC DNA]</scope>
    <source>
        <strain evidence="6">CGMCC 1.7656</strain>
    </source>
</reference>
<dbReference type="SUPFAM" id="SSF48452">
    <property type="entry name" value="TPR-like"/>
    <property type="match status" value="1"/>
</dbReference>
<dbReference type="InterPro" id="IPR050498">
    <property type="entry name" value="Ycf3"/>
</dbReference>
<dbReference type="InterPro" id="IPR011990">
    <property type="entry name" value="TPR-like_helical_dom_sf"/>
</dbReference>
<dbReference type="SMART" id="SM00028">
    <property type="entry name" value="TPR"/>
    <property type="match status" value="7"/>
</dbReference>
<feature type="chain" id="PRO_5046690463" description="Tetratricopeptide repeat-containing protein" evidence="4">
    <location>
        <begin position="27"/>
        <end position="554"/>
    </location>
</feature>
<dbReference type="Pfam" id="PF13181">
    <property type="entry name" value="TPR_8"/>
    <property type="match status" value="1"/>
</dbReference>
<dbReference type="Pfam" id="PF13432">
    <property type="entry name" value="TPR_16"/>
    <property type="match status" value="1"/>
</dbReference>
<keyword evidence="4" id="KW-0732">Signal</keyword>
<evidence type="ECO:0000256" key="4">
    <source>
        <dbReference type="SAM" id="SignalP"/>
    </source>
</evidence>
<comment type="caution">
    <text evidence="5">The sequence shown here is derived from an EMBL/GenBank/DDBJ whole genome shotgun (WGS) entry which is preliminary data.</text>
</comment>
<keyword evidence="6" id="KW-1185">Reference proteome</keyword>
<sequence length="554" mass="61470">MKYSINIPKKVVMSVAATFVLSFASAQTVAEGINYLDSHKYAKAKEVFNQLIAKSPSAENYFYLGNAYLVQFEPNFDKAKENFDKGLALDSKSYLNKIGLAAIKIGKGQKASAITDLTQIAKDSREKDPEVLYRIGEALSMYENSNDPNLAITYLDKAIQKAADKDGVPAHYYYTLGDAYRMIKNPGSAMSAYENASSIAKNKASVFYRMATLWMAAKQYKKAEENINKAISTDPTYAPAYKAQAEYNRVFQRPEETTKALINYTKYADEDPSTTLEIAKLYFINNDFAESKATLDKVFDKVSDPIKYKLKAYLQYEDNDFAGAKTNLETYLQNIEKSRIIPSDSGLEALIYAGLATKEADATAKATLMQKSAEKMAVVKAAKDDTLNWDTEYAKVISGASELRAKADAGPTNETIEGLKKQAAVNKEDTTVLFNLAQAYETASNWEGSALTWQKINELLPTWEPAYYSKGYALQKGGYNQPAALAYMKYIDVVMAKPVAEQQPLQDNLYGAYYNVALLLKDADKAKAVENINKALAIKPTDQSALSLQKLLNK</sequence>
<evidence type="ECO:0000256" key="2">
    <source>
        <dbReference type="ARBA" id="ARBA00022803"/>
    </source>
</evidence>
<evidence type="ECO:0000313" key="5">
    <source>
        <dbReference type="EMBL" id="GGP02714.1"/>
    </source>
</evidence>
<protein>
    <recommendedName>
        <fullName evidence="7">Tetratricopeptide repeat-containing protein</fullName>
    </recommendedName>
</protein>
<evidence type="ECO:0000256" key="1">
    <source>
        <dbReference type="ARBA" id="ARBA00022737"/>
    </source>
</evidence>
<dbReference type="RefSeq" id="WP_188616826.1">
    <property type="nucleotide sequence ID" value="NZ_BMLV01000002.1"/>
</dbReference>
<keyword evidence="1" id="KW-0677">Repeat</keyword>
<name>A0ABQ2NIA9_9FLAO</name>
<evidence type="ECO:0008006" key="7">
    <source>
        <dbReference type="Google" id="ProtNLM"/>
    </source>
</evidence>